<dbReference type="Gene3D" id="3.40.190.10">
    <property type="entry name" value="Periplasmic binding protein-like II"/>
    <property type="match status" value="2"/>
</dbReference>
<dbReference type="CDD" id="cd13589">
    <property type="entry name" value="PBP2_polyamine_RpCGA009"/>
    <property type="match status" value="1"/>
</dbReference>
<reference evidence="3" key="1">
    <citation type="submission" date="2015-07" db="EMBL/GenBank/DDBJ databases">
        <title>Draft genome sequence of the purine-degrading Gottschalkia purinilyticum DSM 1384 (formerly Clostridium purinilyticum).</title>
        <authorList>
            <person name="Poehlein A."/>
            <person name="Schiel-Bengelsdorf B."/>
            <person name="Bengelsdorf F.R."/>
            <person name="Daniel R."/>
            <person name="Duerre P."/>
        </authorList>
    </citation>
    <scope>NUCLEOTIDE SEQUENCE [LARGE SCALE GENOMIC DNA]</scope>
    <source>
        <strain evidence="3">DSM 1384</strain>
    </source>
</reference>
<protein>
    <submittedName>
        <fullName evidence="2">Spermidine/putrescine-binding periplasmic protein</fullName>
    </submittedName>
</protein>
<dbReference type="PROSITE" id="PS51257">
    <property type="entry name" value="PROKAR_LIPOPROTEIN"/>
    <property type="match status" value="1"/>
</dbReference>
<gene>
    <name evidence="2" type="ORF">CLPU_15c00700</name>
</gene>
<proteinExistence type="predicted"/>
<keyword evidence="3" id="KW-1185">Reference proteome</keyword>
<dbReference type="STRING" id="1503.CLPU_15c00700"/>
<dbReference type="OrthoDB" id="179400at2"/>
<dbReference type="EMBL" id="LGSS01000015">
    <property type="protein sequence ID" value="KNF07576.1"/>
    <property type="molecule type" value="Genomic_DNA"/>
</dbReference>
<dbReference type="InterPro" id="IPR006059">
    <property type="entry name" value="SBP"/>
</dbReference>
<organism evidence="2 3">
    <name type="scientific">Gottschalkia purinilytica</name>
    <name type="common">Clostridium purinilyticum</name>
    <dbReference type="NCBI Taxonomy" id="1503"/>
    <lineage>
        <taxon>Bacteria</taxon>
        <taxon>Bacillati</taxon>
        <taxon>Bacillota</taxon>
        <taxon>Tissierellia</taxon>
        <taxon>Tissierellales</taxon>
        <taxon>Gottschalkiaceae</taxon>
        <taxon>Gottschalkia</taxon>
    </lineage>
</organism>
<comment type="caution">
    <text evidence="2">The sequence shown here is derived from an EMBL/GenBank/DDBJ whole genome shotgun (WGS) entry which is preliminary data.</text>
</comment>
<dbReference type="GO" id="GO:0030288">
    <property type="term" value="C:outer membrane-bounded periplasmic space"/>
    <property type="evidence" value="ECO:0007669"/>
    <property type="project" value="TreeGrafter"/>
</dbReference>
<evidence type="ECO:0000313" key="2">
    <source>
        <dbReference type="EMBL" id="KNF07576.1"/>
    </source>
</evidence>
<dbReference type="RefSeq" id="WP_050356160.1">
    <property type="nucleotide sequence ID" value="NZ_LGSS01000015.1"/>
</dbReference>
<keyword evidence="1" id="KW-0732">Signal</keyword>
<accession>A0A0L0W810</accession>
<dbReference type="GO" id="GO:0030976">
    <property type="term" value="F:thiamine pyrophosphate binding"/>
    <property type="evidence" value="ECO:0007669"/>
    <property type="project" value="TreeGrafter"/>
</dbReference>
<sequence length="360" mass="41826">MKKLRKRISLIILAFLVLTLGLTGCQTEEAINKREKTLVISTFESFEDMYRKNIFQPFEEKHNIKIVLELGTNSQRFKKLKKDSKKKKPDVVFLTDYYAMQGVEKGLFEKINRKNIPNMDKLYDVFKEPLGKDYGPAYAISSYGLAYNPDKVKEPITSWSDLWRPELRGKIALSDITVGAGPFLLMIAAEQANVDIKQNEDKAFEKLKEISEHGVKFYTKKYAEIMNEFGSGEIEVMDIYNYDIEIARQHVPNVKWVHPKEGSYALMETVNIVKGTKNKELAEEFIDWLLSEEVQKAQAIDRVESPVNKDVKLTEEQAKWTIYGEETIKGLKTVDLKYINESMDRWTKRWNKEINPQKNN</sequence>
<dbReference type="Proteomes" id="UP000037267">
    <property type="component" value="Unassembled WGS sequence"/>
</dbReference>
<dbReference type="AlphaFoldDB" id="A0A0L0W810"/>
<evidence type="ECO:0000256" key="1">
    <source>
        <dbReference type="ARBA" id="ARBA00022729"/>
    </source>
</evidence>
<dbReference type="GO" id="GO:0030975">
    <property type="term" value="F:thiamine binding"/>
    <property type="evidence" value="ECO:0007669"/>
    <property type="project" value="TreeGrafter"/>
</dbReference>
<evidence type="ECO:0000313" key="3">
    <source>
        <dbReference type="Proteomes" id="UP000037267"/>
    </source>
</evidence>
<dbReference type="GO" id="GO:0015888">
    <property type="term" value="P:thiamine transport"/>
    <property type="evidence" value="ECO:0007669"/>
    <property type="project" value="TreeGrafter"/>
</dbReference>
<dbReference type="PANTHER" id="PTHR30006">
    <property type="entry name" value="THIAMINE-BINDING PERIPLASMIC PROTEIN-RELATED"/>
    <property type="match status" value="1"/>
</dbReference>
<dbReference type="Pfam" id="PF13416">
    <property type="entry name" value="SBP_bac_8"/>
    <property type="match status" value="1"/>
</dbReference>
<dbReference type="SUPFAM" id="SSF53850">
    <property type="entry name" value="Periplasmic binding protein-like II"/>
    <property type="match status" value="1"/>
</dbReference>
<dbReference type="PANTHER" id="PTHR30006:SF2">
    <property type="entry name" value="ABC TRANSPORTER SUBSTRATE-BINDING PROTEIN"/>
    <property type="match status" value="1"/>
</dbReference>
<dbReference type="PATRIC" id="fig|1503.3.peg.613"/>
<name>A0A0L0W810_GOTPU</name>